<dbReference type="Proteomes" id="UP001162156">
    <property type="component" value="Unassembled WGS sequence"/>
</dbReference>
<dbReference type="EMBL" id="JANEYF010004896">
    <property type="protein sequence ID" value="KAJ8929755.1"/>
    <property type="molecule type" value="Genomic_DNA"/>
</dbReference>
<dbReference type="Pfam" id="PF13843">
    <property type="entry name" value="DDE_Tnp_1_7"/>
    <property type="match status" value="1"/>
</dbReference>
<feature type="domain" description="PiggyBac transposable element-derived protein" evidence="1">
    <location>
        <begin position="7"/>
        <end position="184"/>
    </location>
</feature>
<accession>A0AAV8WSI7</accession>
<evidence type="ECO:0000259" key="1">
    <source>
        <dbReference type="Pfam" id="PF13843"/>
    </source>
</evidence>
<gene>
    <name evidence="2" type="ORF">NQ314_017530</name>
</gene>
<dbReference type="PANTHER" id="PTHR46599">
    <property type="entry name" value="PIGGYBAC TRANSPOSABLE ELEMENT-DERIVED PROTEIN 4"/>
    <property type="match status" value="1"/>
</dbReference>
<dbReference type="AlphaFoldDB" id="A0AAV8WSI7"/>
<proteinExistence type="predicted"/>
<evidence type="ECO:0000313" key="2">
    <source>
        <dbReference type="EMBL" id="KAJ8929755.1"/>
    </source>
</evidence>
<reference evidence="2" key="1">
    <citation type="journal article" date="2023" name="Insect Mol. Biol.">
        <title>Genome sequencing provides insights into the evolution of gene families encoding plant cell wall-degrading enzymes in longhorned beetles.</title>
        <authorList>
            <person name="Shin N.R."/>
            <person name="Okamura Y."/>
            <person name="Kirsch R."/>
            <person name="Pauchet Y."/>
        </authorList>
    </citation>
    <scope>NUCLEOTIDE SEQUENCE</scope>
    <source>
        <strain evidence="2">RBIC_L_NR</strain>
    </source>
</reference>
<dbReference type="PANTHER" id="PTHR46599:SF3">
    <property type="entry name" value="PIGGYBAC TRANSPOSABLE ELEMENT-DERIVED PROTEIN 4"/>
    <property type="match status" value="1"/>
</dbReference>
<sequence>MLVAMPAEYMSHNRFELLRMVHFSNNEENTADRLHKIQSVVDKVQKNIQSVYEPSESVCIDESLIPFRERLVMRQYIKNKHHGYGIKLFKLCSSGGFTYIMQIYADKNLELQKTTTSVVMNFCQSILNYGRTVITDNWYTSVELARKLLDKQTHLVGTLMKNRKNLPKEVTNKKLKSGEHHKTKCTRDFCSKMARQARCPLNYPQNIQML</sequence>
<comment type="caution">
    <text evidence="2">The sequence shown here is derived from an EMBL/GenBank/DDBJ whole genome shotgun (WGS) entry which is preliminary data.</text>
</comment>
<keyword evidence="3" id="KW-1185">Reference proteome</keyword>
<dbReference type="InterPro" id="IPR029526">
    <property type="entry name" value="PGBD"/>
</dbReference>
<name>A0AAV8WSI7_9CUCU</name>
<protein>
    <recommendedName>
        <fullName evidence="1">PiggyBac transposable element-derived protein domain-containing protein</fullName>
    </recommendedName>
</protein>
<evidence type="ECO:0000313" key="3">
    <source>
        <dbReference type="Proteomes" id="UP001162156"/>
    </source>
</evidence>
<organism evidence="2 3">
    <name type="scientific">Rhamnusium bicolor</name>
    <dbReference type="NCBI Taxonomy" id="1586634"/>
    <lineage>
        <taxon>Eukaryota</taxon>
        <taxon>Metazoa</taxon>
        <taxon>Ecdysozoa</taxon>
        <taxon>Arthropoda</taxon>
        <taxon>Hexapoda</taxon>
        <taxon>Insecta</taxon>
        <taxon>Pterygota</taxon>
        <taxon>Neoptera</taxon>
        <taxon>Endopterygota</taxon>
        <taxon>Coleoptera</taxon>
        <taxon>Polyphaga</taxon>
        <taxon>Cucujiformia</taxon>
        <taxon>Chrysomeloidea</taxon>
        <taxon>Cerambycidae</taxon>
        <taxon>Lepturinae</taxon>
        <taxon>Rhagiini</taxon>
        <taxon>Rhamnusium</taxon>
    </lineage>
</organism>